<accession>A0ABD2B2M5</accession>
<organism evidence="1 2">
    <name type="scientific">Vespula squamosa</name>
    <name type="common">Southern yellow jacket</name>
    <name type="synonym">Wasp</name>
    <dbReference type="NCBI Taxonomy" id="30214"/>
    <lineage>
        <taxon>Eukaryota</taxon>
        <taxon>Metazoa</taxon>
        <taxon>Ecdysozoa</taxon>
        <taxon>Arthropoda</taxon>
        <taxon>Hexapoda</taxon>
        <taxon>Insecta</taxon>
        <taxon>Pterygota</taxon>
        <taxon>Neoptera</taxon>
        <taxon>Endopterygota</taxon>
        <taxon>Hymenoptera</taxon>
        <taxon>Apocrita</taxon>
        <taxon>Aculeata</taxon>
        <taxon>Vespoidea</taxon>
        <taxon>Vespidae</taxon>
        <taxon>Vespinae</taxon>
        <taxon>Vespula</taxon>
    </lineage>
</organism>
<evidence type="ECO:0000313" key="1">
    <source>
        <dbReference type="EMBL" id="KAL2726931.1"/>
    </source>
</evidence>
<name>A0ABD2B2M5_VESSQ</name>
<evidence type="ECO:0000313" key="2">
    <source>
        <dbReference type="Proteomes" id="UP001607302"/>
    </source>
</evidence>
<dbReference type="AlphaFoldDB" id="A0ABD2B2M5"/>
<proteinExistence type="predicted"/>
<reference evidence="1 2" key="1">
    <citation type="journal article" date="2024" name="Ann. Entomol. Soc. Am.">
        <title>Genomic analyses of the southern and eastern yellowjacket wasps (Hymenoptera: Vespidae) reveal evolutionary signatures of social life.</title>
        <authorList>
            <person name="Catto M.A."/>
            <person name="Caine P.B."/>
            <person name="Orr S.E."/>
            <person name="Hunt B.G."/>
            <person name="Goodisman M.A.D."/>
        </authorList>
    </citation>
    <scope>NUCLEOTIDE SEQUENCE [LARGE SCALE GENOMIC DNA]</scope>
    <source>
        <strain evidence="1">233</strain>
        <tissue evidence="1">Head and thorax</tissue>
    </source>
</reference>
<keyword evidence="2" id="KW-1185">Reference proteome</keyword>
<dbReference type="EMBL" id="JAUDFV010000133">
    <property type="protein sequence ID" value="KAL2726931.1"/>
    <property type="molecule type" value="Genomic_DNA"/>
</dbReference>
<comment type="caution">
    <text evidence="1">The sequence shown here is derived from an EMBL/GenBank/DDBJ whole genome shotgun (WGS) entry which is preliminary data.</text>
</comment>
<protein>
    <submittedName>
        <fullName evidence="1">Neurotrimin-like isoform X2</fullName>
    </submittedName>
</protein>
<dbReference type="Proteomes" id="UP001607302">
    <property type="component" value="Unassembled WGS sequence"/>
</dbReference>
<sequence length="224" mass="26050">MSTYLIFNQLHIVHPQFRPKSRTCVLEPPQNFLSSEKVSIESLLLIEKSRVESLLLKEYSRVESLIKNKETCRIIARKPIRDGFSMPKKPQRTVAQEDYLAIELFSKVQQKPSRMVLSHFNFTMLSLKMLLWSNNIAFRPEFSVSRYNPANANFRVESPLYQHSRECSRAIKSPTIDLVLFARNSVGPQMQQPPRGGTWVGSTCDLSKFYRMQVLPSEWLHIIF</sequence>
<gene>
    <name evidence="1" type="ORF">V1478_007209</name>
</gene>